<dbReference type="InterPro" id="IPR023210">
    <property type="entry name" value="NADP_OxRdtase_dom"/>
</dbReference>
<evidence type="ECO:0000256" key="5">
    <source>
        <dbReference type="PIRSR" id="PIRSR000097-2"/>
    </source>
</evidence>
<evidence type="ECO:0000256" key="3">
    <source>
        <dbReference type="ARBA" id="ARBA00023002"/>
    </source>
</evidence>
<evidence type="ECO:0000256" key="4">
    <source>
        <dbReference type="PIRSR" id="PIRSR000097-1"/>
    </source>
</evidence>
<feature type="active site" description="Proton donor" evidence="4">
    <location>
        <position position="50"/>
    </location>
</feature>
<name>A0A521DU21_SACCC</name>
<dbReference type="PROSITE" id="PS00798">
    <property type="entry name" value="ALDOKETO_REDUCTASE_1"/>
    <property type="match status" value="1"/>
</dbReference>
<feature type="site" description="Lowers pKa of active site Tyr" evidence="6">
    <location>
        <position position="75"/>
    </location>
</feature>
<dbReference type="PROSITE" id="PS00062">
    <property type="entry name" value="ALDOKETO_REDUCTASE_2"/>
    <property type="match status" value="1"/>
</dbReference>
<dbReference type="AlphaFoldDB" id="A0A521DU21"/>
<keyword evidence="3" id="KW-0560">Oxidoreductase</keyword>
<dbReference type="InterPro" id="IPR020471">
    <property type="entry name" value="AKR"/>
</dbReference>
<evidence type="ECO:0000313" key="8">
    <source>
        <dbReference type="EMBL" id="SMO75197.1"/>
    </source>
</evidence>
<dbReference type="Pfam" id="PF00248">
    <property type="entry name" value="Aldo_ket_red"/>
    <property type="match status" value="1"/>
</dbReference>
<dbReference type="OrthoDB" id="9804790at2"/>
<sequence>MKKYFKLNNGLQIPSIGFGTWQTPDGSTAIDAVKTALAAGYRHIDTAAIYKNEESVGKGIKESGIEREEVFVTSKLWNSERGYEKTMRAFDKSLNDLQLDYLDMYLIHWPAVENQYKDWQKINAETWRALEELNKQGRIKTIGVSNFLTHHLKPLLESATLTPSVNQIEYHPGFMQQDIVELCRKNNIVVEAWSPLGTGKMLNNETLITIAKKYKVSVAQLCIRWVLQNDVLPLPKSASPHRIKENIQIDHFEIAPEDMQTINNMDYFGGSGMNPDTINF</sequence>
<dbReference type="GO" id="GO:0016616">
    <property type="term" value="F:oxidoreductase activity, acting on the CH-OH group of donors, NAD or NADP as acceptor"/>
    <property type="evidence" value="ECO:0007669"/>
    <property type="project" value="UniProtKB-ARBA"/>
</dbReference>
<dbReference type="PANTHER" id="PTHR43827">
    <property type="entry name" value="2,5-DIKETO-D-GLUCONIC ACID REDUCTASE"/>
    <property type="match status" value="1"/>
</dbReference>
<evidence type="ECO:0000256" key="1">
    <source>
        <dbReference type="ARBA" id="ARBA00007905"/>
    </source>
</evidence>
<proteinExistence type="inferred from homology"/>
<accession>A0A521DU21</accession>
<keyword evidence="2" id="KW-0521">NADP</keyword>
<keyword evidence="9" id="KW-1185">Reference proteome</keyword>
<dbReference type="InterPro" id="IPR036812">
    <property type="entry name" value="NAD(P)_OxRdtase_dom_sf"/>
</dbReference>
<feature type="domain" description="NADP-dependent oxidoreductase" evidence="7">
    <location>
        <begin position="16"/>
        <end position="264"/>
    </location>
</feature>
<dbReference type="RefSeq" id="WP_142533868.1">
    <property type="nucleotide sequence ID" value="NZ_FXTB01000006.1"/>
</dbReference>
<evidence type="ECO:0000313" key="9">
    <source>
        <dbReference type="Proteomes" id="UP000319040"/>
    </source>
</evidence>
<dbReference type="EMBL" id="FXTB01000006">
    <property type="protein sequence ID" value="SMO75197.1"/>
    <property type="molecule type" value="Genomic_DNA"/>
</dbReference>
<dbReference type="SUPFAM" id="SSF51430">
    <property type="entry name" value="NAD(P)-linked oxidoreductase"/>
    <property type="match status" value="1"/>
</dbReference>
<dbReference type="PRINTS" id="PR00069">
    <property type="entry name" value="ALDKETRDTASE"/>
</dbReference>
<dbReference type="PROSITE" id="PS00063">
    <property type="entry name" value="ALDOKETO_REDUCTASE_3"/>
    <property type="match status" value="1"/>
</dbReference>
<evidence type="ECO:0000256" key="6">
    <source>
        <dbReference type="PIRSR" id="PIRSR000097-3"/>
    </source>
</evidence>
<reference evidence="8 9" key="1">
    <citation type="submission" date="2017-05" db="EMBL/GenBank/DDBJ databases">
        <authorList>
            <person name="Varghese N."/>
            <person name="Submissions S."/>
        </authorList>
    </citation>
    <scope>NUCLEOTIDE SEQUENCE [LARGE SCALE GENOMIC DNA]</scope>
    <source>
        <strain evidence="8 9">DSM 27040</strain>
    </source>
</reference>
<organism evidence="8 9">
    <name type="scientific">Saccharicrinis carchari</name>
    <dbReference type="NCBI Taxonomy" id="1168039"/>
    <lineage>
        <taxon>Bacteria</taxon>
        <taxon>Pseudomonadati</taxon>
        <taxon>Bacteroidota</taxon>
        <taxon>Bacteroidia</taxon>
        <taxon>Marinilabiliales</taxon>
        <taxon>Marinilabiliaceae</taxon>
        <taxon>Saccharicrinis</taxon>
    </lineage>
</organism>
<dbReference type="Proteomes" id="UP000319040">
    <property type="component" value="Unassembled WGS sequence"/>
</dbReference>
<evidence type="ECO:0000259" key="7">
    <source>
        <dbReference type="Pfam" id="PF00248"/>
    </source>
</evidence>
<feature type="binding site" evidence="5">
    <location>
        <position position="108"/>
    </location>
    <ligand>
        <name>substrate</name>
    </ligand>
</feature>
<dbReference type="PANTHER" id="PTHR43827:SF3">
    <property type="entry name" value="NADP-DEPENDENT OXIDOREDUCTASE DOMAIN-CONTAINING PROTEIN"/>
    <property type="match status" value="1"/>
</dbReference>
<evidence type="ECO:0000256" key="2">
    <source>
        <dbReference type="ARBA" id="ARBA00022857"/>
    </source>
</evidence>
<dbReference type="InterPro" id="IPR018170">
    <property type="entry name" value="Aldo/ket_reductase_CS"/>
</dbReference>
<comment type="similarity">
    <text evidence="1">Belongs to the aldo/keto reductase family.</text>
</comment>
<dbReference type="CDD" id="cd19071">
    <property type="entry name" value="AKR_AKR1-5-like"/>
    <property type="match status" value="1"/>
</dbReference>
<gene>
    <name evidence="8" type="ORF">SAMN06265379_106163</name>
</gene>
<dbReference type="Gene3D" id="3.20.20.100">
    <property type="entry name" value="NADP-dependent oxidoreductase domain"/>
    <property type="match status" value="1"/>
</dbReference>
<dbReference type="PIRSF" id="PIRSF000097">
    <property type="entry name" value="AKR"/>
    <property type="match status" value="1"/>
</dbReference>
<protein>
    <submittedName>
        <fullName evidence="8">Aldo/keto reductase</fullName>
    </submittedName>
</protein>
<dbReference type="FunFam" id="3.20.20.100:FF:000015">
    <property type="entry name" value="Oxidoreductase, aldo/keto reductase family"/>
    <property type="match status" value="1"/>
</dbReference>